<protein>
    <recommendedName>
        <fullName evidence="6">Zn(2)-C6 fungal-type domain-containing protein</fullName>
    </recommendedName>
</protein>
<evidence type="ECO:0000313" key="7">
    <source>
        <dbReference type="EMBL" id="PMD38012.1"/>
    </source>
</evidence>
<dbReference type="GO" id="GO:0006351">
    <property type="term" value="P:DNA-templated transcription"/>
    <property type="evidence" value="ECO:0007669"/>
    <property type="project" value="InterPro"/>
</dbReference>
<keyword evidence="2" id="KW-0805">Transcription regulation</keyword>
<dbReference type="Gene3D" id="4.10.240.10">
    <property type="entry name" value="Zn(2)-C6 fungal-type DNA-binding domain"/>
    <property type="match status" value="1"/>
</dbReference>
<evidence type="ECO:0000256" key="3">
    <source>
        <dbReference type="ARBA" id="ARBA00023163"/>
    </source>
</evidence>
<dbReference type="OrthoDB" id="3266505at2759"/>
<keyword evidence="1" id="KW-0479">Metal-binding</keyword>
<dbReference type="AlphaFoldDB" id="A0A2J6RHN1"/>
<evidence type="ECO:0000256" key="2">
    <source>
        <dbReference type="ARBA" id="ARBA00023015"/>
    </source>
</evidence>
<gene>
    <name evidence="7" type="ORF">L207DRAFT_430744</name>
</gene>
<dbReference type="SMART" id="SM00066">
    <property type="entry name" value="GAL4"/>
    <property type="match status" value="1"/>
</dbReference>
<dbReference type="SMART" id="SM00906">
    <property type="entry name" value="Fungal_trans"/>
    <property type="match status" value="1"/>
</dbReference>
<feature type="domain" description="Zn(2)-C6 fungal-type" evidence="6">
    <location>
        <begin position="19"/>
        <end position="51"/>
    </location>
</feature>
<organism evidence="7 8">
    <name type="scientific">Hyaloscypha variabilis (strain UAMH 11265 / GT02V1 / F)</name>
    <name type="common">Meliniomyces variabilis</name>
    <dbReference type="NCBI Taxonomy" id="1149755"/>
    <lineage>
        <taxon>Eukaryota</taxon>
        <taxon>Fungi</taxon>
        <taxon>Dikarya</taxon>
        <taxon>Ascomycota</taxon>
        <taxon>Pezizomycotina</taxon>
        <taxon>Leotiomycetes</taxon>
        <taxon>Helotiales</taxon>
        <taxon>Hyaloscyphaceae</taxon>
        <taxon>Hyaloscypha</taxon>
        <taxon>Hyaloscypha variabilis</taxon>
    </lineage>
</organism>
<dbReference type="Pfam" id="PF04082">
    <property type="entry name" value="Fungal_trans"/>
    <property type="match status" value="1"/>
</dbReference>
<feature type="compositionally biased region" description="Polar residues" evidence="5">
    <location>
        <begin position="187"/>
        <end position="204"/>
    </location>
</feature>
<sequence>MEAHSRRVPLDKRKRTETSCDKCKGRKQKCDRMMGQAQCRYCEIHNIECTTTQPRKKRIYGSVEGLGGRLALLESLVKGLVPEADLSSNDEMQQLGKSLGIPLPQIDDAVVNIERSHGRHDEEAALPLLPDQQGQVQYIGPSSSFSFHLKLRKLIGNYSSLEFAMFGRNAAEECDISEISTPPKAGETNQGGQRTLSNASSNYGSPADTVKEIDGPVLDLLIDAYFDIIHADFPVLHEASFRESYEVWSASTSTANPVWLCGLLCVLILARRVASVQVPEEAEQKWWRHVQTLLPTVFFSSNLSAIQALMLVALHLHNTSHRDACWNITGTAIRIAYAIGLHRDDVKYVQSPLSRELRRQLWWTLYRFEQIQVSSYDRPTAIEHDVSSVGCPNERIVGGAGHSQDFTKWSQKLVLLLGSACKALNRSGSGNNAEDVYNRPLSPAAAVLRDLSRWKDDLPSHLRLEVMESLAPTSRRSLLLLHIQFHYIVTLLTRSALLRRATALAKDNNESLPQSLLTVSETCVDSGRSLGKLLRKLDSINKFNACTWFDIFYTVQAALVLVLDINCRVKQQRSESSTGSQTLLRDLASLIGRHLRDPRVPGSMQKWASVIIDVSSTSDQFTAAYQLQSITAPIQELSPTSTQPAMVDVHSLSHTLADTQASSSRYDAAGQNEPFSPEDFNLIKENNQEFWAQLSFGDDANDPLQDWSWDDIESILRNSSTQPPVPENRRRLL</sequence>
<evidence type="ECO:0000256" key="4">
    <source>
        <dbReference type="ARBA" id="ARBA00023242"/>
    </source>
</evidence>
<dbReference type="EMBL" id="KZ613948">
    <property type="protein sequence ID" value="PMD38012.1"/>
    <property type="molecule type" value="Genomic_DNA"/>
</dbReference>
<evidence type="ECO:0000259" key="6">
    <source>
        <dbReference type="PROSITE" id="PS50048"/>
    </source>
</evidence>
<proteinExistence type="predicted"/>
<dbReference type="CDD" id="cd12148">
    <property type="entry name" value="fungal_TF_MHR"/>
    <property type="match status" value="1"/>
</dbReference>
<dbReference type="CDD" id="cd00067">
    <property type="entry name" value="GAL4"/>
    <property type="match status" value="1"/>
</dbReference>
<dbReference type="GO" id="GO:0008270">
    <property type="term" value="F:zinc ion binding"/>
    <property type="evidence" value="ECO:0007669"/>
    <property type="project" value="InterPro"/>
</dbReference>
<accession>A0A2J6RHN1</accession>
<evidence type="ECO:0000313" key="8">
    <source>
        <dbReference type="Proteomes" id="UP000235786"/>
    </source>
</evidence>
<reference evidence="7 8" key="1">
    <citation type="submission" date="2016-04" db="EMBL/GenBank/DDBJ databases">
        <title>A degradative enzymes factory behind the ericoid mycorrhizal symbiosis.</title>
        <authorList>
            <consortium name="DOE Joint Genome Institute"/>
            <person name="Martino E."/>
            <person name="Morin E."/>
            <person name="Grelet G."/>
            <person name="Kuo A."/>
            <person name="Kohler A."/>
            <person name="Daghino S."/>
            <person name="Barry K."/>
            <person name="Choi C."/>
            <person name="Cichocki N."/>
            <person name="Clum A."/>
            <person name="Copeland A."/>
            <person name="Hainaut M."/>
            <person name="Haridas S."/>
            <person name="Labutti K."/>
            <person name="Lindquist E."/>
            <person name="Lipzen A."/>
            <person name="Khouja H.-R."/>
            <person name="Murat C."/>
            <person name="Ohm R."/>
            <person name="Olson A."/>
            <person name="Spatafora J."/>
            <person name="Veneault-Fourrey C."/>
            <person name="Henrissat B."/>
            <person name="Grigoriev I."/>
            <person name="Martin F."/>
            <person name="Perotto S."/>
        </authorList>
    </citation>
    <scope>NUCLEOTIDE SEQUENCE [LARGE SCALE GENOMIC DNA]</scope>
    <source>
        <strain evidence="7 8">F</strain>
    </source>
</reference>
<dbReference type="GO" id="GO:0000981">
    <property type="term" value="F:DNA-binding transcription factor activity, RNA polymerase II-specific"/>
    <property type="evidence" value="ECO:0007669"/>
    <property type="project" value="InterPro"/>
</dbReference>
<dbReference type="PANTHER" id="PTHR47424">
    <property type="entry name" value="REGULATORY PROTEIN GAL4"/>
    <property type="match status" value="1"/>
</dbReference>
<evidence type="ECO:0000256" key="1">
    <source>
        <dbReference type="ARBA" id="ARBA00022723"/>
    </source>
</evidence>
<dbReference type="InterPro" id="IPR051127">
    <property type="entry name" value="Fungal_SecMet_Regulators"/>
</dbReference>
<dbReference type="GO" id="GO:0003677">
    <property type="term" value="F:DNA binding"/>
    <property type="evidence" value="ECO:0007669"/>
    <property type="project" value="InterPro"/>
</dbReference>
<dbReference type="InterPro" id="IPR036864">
    <property type="entry name" value="Zn2-C6_fun-type_DNA-bd_sf"/>
</dbReference>
<feature type="region of interest" description="Disordered" evidence="5">
    <location>
        <begin position="178"/>
        <end position="204"/>
    </location>
</feature>
<dbReference type="InterPro" id="IPR007219">
    <property type="entry name" value="XnlR_reg_dom"/>
</dbReference>
<dbReference type="Pfam" id="PF00172">
    <property type="entry name" value="Zn_clus"/>
    <property type="match status" value="1"/>
</dbReference>
<dbReference type="PROSITE" id="PS50048">
    <property type="entry name" value="ZN2_CY6_FUNGAL_2"/>
    <property type="match status" value="1"/>
</dbReference>
<name>A0A2J6RHN1_HYAVF</name>
<dbReference type="Proteomes" id="UP000235786">
    <property type="component" value="Unassembled WGS sequence"/>
</dbReference>
<keyword evidence="4" id="KW-0539">Nucleus</keyword>
<dbReference type="STRING" id="1149755.A0A2J6RHN1"/>
<dbReference type="InterPro" id="IPR001138">
    <property type="entry name" value="Zn2Cys6_DnaBD"/>
</dbReference>
<keyword evidence="3" id="KW-0804">Transcription</keyword>
<dbReference type="SUPFAM" id="SSF57701">
    <property type="entry name" value="Zn2/Cys6 DNA-binding domain"/>
    <property type="match status" value="1"/>
</dbReference>
<dbReference type="PROSITE" id="PS00463">
    <property type="entry name" value="ZN2_CY6_FUNGAL_1"/>
    <property type="match status" value="1"/>
</dbReference>
<evidence type="ECO:0000256" key="5">
    <source>
        <dbReference type="SAM" id="MobiDB-lite"/>
    </source>
</evidence>
<keyword evidence="8" id="KW-1185">Reference proteome</keyword>
<dbReference type="PANTHER" id="PTHR47424:SF6">
    <property type="entry name" value="PROLINE UTILIZATION TRANS-ACTIVATOR"/>
    <property type="match status" value="1"/>
</dbReference>